<keyword evidence="4 5" id="KW-0472">Membrane</keyword>
<evidence type="ECO:0000313" key="7">
    <source>
        <dbReference type="EMBL" id="KTD08653.1"/>
    </source>
</evidence>
<feature type="transmembrane region" description="Helical" evidence="5">
    <location>
        <begin position="7"/>
        <end position="29"/>
    </location>
</feature>
<feature type="transmembrane region" description="Helical" evidence="5">
    <location>
        <begin position="68"/>
        <end position="89"/>
    </location>
</feature>
<dbReference type="RefSeq" id="WP_058450656.1">
    <property type="nucleotide sequence ID" value="NZ_CAAAJF010000001.1"/>
</dbReference>
<dbReference type="STRING" id="455.Ljam_2848"/>
<evidence type="ECO:0000313" key="10">
    <source>
        <dbReference type="Proteomes" id="UP000093336"/>
    </source>
</evidence>
<organism evidence="7 9">
    <name type="scientific">Legionella jamestowniensis</name>
    <dbReference type="NCBI Taxonomy" id="455"/>
    <lineage>
        <taxon>Bacteria</taxon>
        <taxon>Pseudomonadati</taxon>
        <taxon>Pseudomonadota</taxon>
        <taxon>Gammaproteobacteria</taxon>
        <taxon>Legionellales</taxon>
        <taxon>Legionellaceae</taxon>
        <taxon>Legionella</taxon>
    </lineage>
</organism>
<dbReference type="SUPFAM" id="SSF103473">
    <property type="entry name" value="MFS general substrate transporter"/>
    <property type="match status" value="1"/>
</dbReference>
<feature type="transmembrane region" description="Helical" evidence="5">
    <location>
        <begin position="157"/>
        <end position="175"/>
    </location>
</feature>
<dbReference type="GO" id="GO:0022857">
    <property type="term" value="F:transmembrane transporter activity"/>
    <property type="evidence" value="ECO:0007669"/>
    <property type="project" value="InterPro"/>
</dbReference>
<feature type="transmembrane region" description="Helical" evidence="5">
    <location>
        <begin position="387"/>
        <end position="405"/>
    </location>
</feature>
<gene>
    <name evidence="8" type="ORF">A8135_04480</name>
    <name evidence="7" type="ORF">Ljam_2848</name>
</gene>
<feature type="transmembrane region" description="Helical" evidence="5">
    <location>
        <begin position="464"/>
        <end position="485"/>
    </location>
</feature>
<comment type="caution">
    <text evidence="7">The sequence shown here is derived from an EMBL/GenBank/DDBJ whole genome shotgun (WGS) entry which is preliminary data.</text>
</comment>
<comment type="subcellular location">
    <subcellularLocation>
        <location evidence="1">Membrane</location>
        <topology evidence="1">Multi-pass membrane protein</topology>
    </subcellularLocation>
</comment>
<accession>A0A0W0UM15</accession>
<feature type="transmembrane region" description="Helical" evidence="5">
    <location>
        <begin position="349"/>
        <end position="367"/>
    </location>
</feature>
<evidence type="ECO:0000313" key="8">
    <source>
        <dbReference type="EMBL" id="OCH96901.1"/>
    </source>
</evidence>
<feature type="transmembrane region" description="Helical" evidence="5">
    <location>
        <begin position="101"/>
        <end position="118"/>
    </location>
</feature>
<evidence type="ECO:0000256" key="3">
    <source>
        <dbReference type="ARBA" id="ARBA00022989"/>
    </source>
</evidence>
<feature type="domain" description="Major facilitator superfamily (MFS) profile" evidence="6">
    <location>
        <begin position="1"/>
        <end position="486"/>
    </location>
</feature>
<dbReference type="PROSITE" id="PS50850">
    <property type="entry name" value="MFS"/>
    <property type="match status" value="1"/>
</dbReference>
<dbReference type="Proteomes" id="UP000093336">
    <property type="component" value="Unassembled WGS sequence"/>
</dbReference>
<evidence type="ECO:0000259" key="6">
    <source>
        <dbReference type="PROSITE" id="PS50850"/>
    </source>
</evidence>
<feature type="transmembrane region" description="Helical" evidence="5">
    <location>
        <begin position="221"/>
        <end position="244"/>
    </location>
</feature>
<feature type="transmembrane region" description="Helical" evidence="5">
    <location>
        <begin position="320"/>
        <end position="337"/>
    </location>
</feature>
<reference evidence="8 10" key="2">
    <citation type="submission" date="2016-05" db="EMBL/GenBank/DDBJ databases">
        <authorList>
            <person name="Prochazka B."/>
            <person name="Indra A."/>
            <person name="Hasenberger P."/>
            <person name="Blaschitz M."/>
            <person name="Wagner L."/>
            <person name="Wewalka G."/>
            <person name="Sorschag S."/>
            <person name="Schmid D."/>
            <person name="Ruppitsch W."/>
        </authorList>
    </citation>
    <scope>NUCLEOTIDE SEQUENCE [LARGE SCALE GENOMIC DNA]</scope>
    <source>
        <strain evidence="8 10">974010_12</strain>
    </source>
</reference>
<sequence>MTLGILILSLAAVIFNLTLPIMAGIYIVGDLGSSTFLSVYGVSFFCIGNALSVPFGKPCMTKLSAVQLYLICLSLMLVFSLLCATSQDYFHFCLFRFLEGLASGPLYLIITGTLIPYVCPPEKQTKLLSFLYVVFTFTPVIGASWGGWIAYSNHWRLLFLSNIPLCLFLIIYMGFRFRAFHRPPEKALFDTVGYISYFISIFFISSALITGQELDWFRSPLISFLLVFGSLTLIFFILYSLSALHPVIDFSLLKNFYFAFAMLHIALLFAIYFGMVVLLSLWLKLYINYTPNWIAIIIGTMGFGAWVPVFLNHKQFDPRLPLTIALLFFAVSCFYTSSFNVEINFARVAYSRFLAGIGLMLFLPPLFRLSVQMYPQRLSESANFFHIVRLISCGLGASLFVILWHRRQVFYYERLGENLTEFSQRTTDFLNRAQQFHMEGKKAFAQLSALLTRQATALALDDCFYLMGWLSVFLAISVLFTYFPLRLRPNILTA</sequence>
<dbReference type="OrthoDB" id="9812221at2"/>
<evidence type="ECO:0000256" key="5">
    <source>
        <dbReference type="SAM" id="Phobius"/>
    </source>
</evidence>
<dbReference type="Pfam" id="PF07690">
    <property type="entry name" value="MFS_1"/>
    <property type="match status" value="1"/>
</dbReference>
<feature type="transmembrane region" description="Helical" evidence="5">
    <location>
        <begin position="187"/>
        <end position="209"/>
    </location>
</feature>
<dbReference type="PANTHER" id="PTHR23501">
    <property type="entry name" value="MAJOR FACILITATOR SUPERFAMILY"/>
    <property type="match status" value="1"/>
</dbReference>
<evidence type="ECO:0000313" key="9">
    <source>
        <dbReference type="Proteomes" id="UP000054715"/>
    </source>
</evidence>
<dbReference type="InterPro" id="IPR011701">
    <property type="entry name" value="MFS"/>
</dbReference>
<feature type="transmembrane region" description="Helical" evidence="5">
    <location>
        <begin position="35"/>
        <end position="56"/>
    </location>
</feature>
<keyword evidence="10" id="KW-1185">Reference proteome</keyword>
<keyword evidence="3 5" id="KW-1133">Transmembrane helix</keyword>
<feature type="transmembrane region" description="Helical" evidence="5">
    <location>
        <begin position="293"/>
        <end position="311"/>
    </location>
</feature>
<dbReference type="EMBL" id="LYOZ01000052">
    <property type="protein sequence ID" value="OCH96901.1"/>
    <property type="molecule type" value="Genomic_DNA"/>
</dbReference>
<dbReference type="InterPro" id="IPR020846">
    <property type="entry name" value="MFS_dom"/>
</dbReference>
<dbReference type="GO" id="GO:0005886">
    <property type="term" value="C:plasma membrane"/>
    <property type="evidence" value="ECO:0007669"/>
    <property type="project" value="TreeGrafter"/>
</dbReference>
<name>A0A0W0UM15_9GAMM</name>
<dbReference type="InterPro" id="IPR036259">
    <property type="entry name" value="MFS_trans_sf"/>
</dbReference>
<dbReference type="Proteomes" id="UP000054715">
    <property type="component" value="Unassembled WGS sequence"/>
</dbReference>
<feature type="transmembrane region" description="Helical" evidence="5">
    <location>
        <begin position="256"/>
        <end position="281"/>
    </location>
</feature>
<keyword evidence="2 5" id="KW-0812">Transmembrane</keyword>
<dbReference type="AlphaFoldDB" id="A0A0W0UM15"/>
<dbReference type="PANTHER" id="PTHR23501:SF174">
    <property type="entry name" value="MULTIDRUG EXPORT PROTEIN EMRB-RELATED"/>
    <property type="match status" value="1"/>
</dbReference>
<dbReference type="Gene3D" id="1.20.1250.20">
    <property type="entry name" value="MFS general substrate transporter like domains"/>
    <property type="match status" value="1"/>
</dbReference>
<protein>
    <submittedName>
        <fullName evidence="8">MFS transporter</fullName>
    </submittedName>
    <submittedName>
        <fullName evidence="7">Multidrug resistance protein, MFS superfamily</fullName>
    </submittedName>
</protein>
<evidence type="ECO:0000256" key="4">
    <source>
        <dbReference type="ARBA" id="ARBA00023136"/>
    </source>
</evidence>
<dbReference type="PATRIC" id="fig|455.5.peg.2992"/>
<evidence type="ECO:0000256" key="1">
    <source>
        <dbReference type="ARBA" id="ARBA00004141"/>
    </source>
</evidence>
<proteinExistence type="predicted"/>
<reference evidence="7 9" key="1">
    <citation type="submission" date="2015-11" db="EMBL/GenBank/DDBJ databases">
        <title>Genomic analysis of 38 Legionella species identifies large and diverse effector repertoires.</title>
        <authorList>
            <person name="Burstein D."/>
            <person name="Amaro F."/>
            <person name="Zusman T."/>
            <person name="Lifshitz Z."/>
            <person name="Cohen O."/>
            <person name="Gilbert J.A."/>
            <person name="Pupko T."/>
            <person name="Shuman H.A."/>
            <person name="Segal G."/>
        </authorList>
    </citation>
    <scope>NUCLEOTIDE SEQUENCE [LARGE SCALE GENOMIC DNA]</scope>
    <source>
        <strain evidence="7 9">JA-26-G1-E2</strain>
    </source>
</reference>
<evidence type="ECO:0000256" key="2">
    <source>
        <dbReference type="ARBA" id="ARBA00022692"/>
    </source>
</evidence>
<dbReference type="EMBL" id="LNYG01000013">
    <property type="protein sequence ID" value="KTD08653.1"/>
    <property type="molecule type" value="Genomic_DNA"/>
</dbReference>
<feature type="transmembrane region" description="Helical" evidence="5">
    <location>
        <begin position="130"/>
        <end position="151"/>
    </location>
</feature>